<feature type="transmembrane region" description="Helical" evidence="2">
    <location>
        <begin position="45"/>
        <end position="66"/>
    </location>
</feature>
<keyword evidence="4" id="KW-1185">Reference proteome</keyword>
<feature type="compositionally biased region" description="Acidic residues" evidence="1">
    <location>
        <begin position="117"/>
        <end position="143"/>
    </location>
</feature>
<proteinExistence type="predicted"/>
<dbReference type="RefSeq" id="WP_179170203.1">
    <property type="nucleotide sequence ID" value="NZ_CP058529.1"/>
</dbReference>
<dbReference type="EMBL" id="CP058529">
    <property type="protein sequence ID" value="QLG28629.1"/>
    <property type="molecule type" value="Genomic_DNA"/>
</dbReference>
<feature type="transmembrane region" description="Helical" evidence="2">
    <location>
        <begin position="12"/>
        <end position="33"/>
    </location>
</feature>
<name>A0A7D5GYJ2_9EURY</name>
<dbReference type="OrthoDB" id="306958at2157"/>
<dbReference type="InterPro" id="IPR046506">
    <property type="entry name" value="DUF6684"/>
</dbReference>
<feature type="region of interest" description="Disordered" evidence="1">
    <location>
        <begin position="83"/>
        <end position="143"/>
    </location>
</feature>
<dbReference type="KEGG" id="halg:HUG10_14220"/>
<keyword evidence="2" id="KW-0812">Transmembrane</keyword>
<organism evidence="3 4">
    <name type="scientific">Halorarum halophilum</name>
    <dbReference type="NCBI Taxonomy" id="2743090"/>
    <lineage>
        <taxon>Archaea</taxon>
        <taxon>Methanobacteriati</taxon>
        <taxon>Methanobacteriota</taxon>
        <taxon>Stenosarchaea group</taxon>
        <taxon>Halobacteria</taxon>
        <taxon>Halobacteriales</taxon>
        <taxon>Haloferacaceae</taxon>
        <taxon>Halorarum</taxon>
    </lineage>
</organism>
<evidence type="ECO:0000313" key="3">
    <source>
        <dbReference type="EMBL" id="QLG28629.1"/>
    </source>
</evidence>
<keyword evidence="2" id="KW-1133">Transmembrane helix</keyword>
<gene>
    <name evidence="3" type="ORF">HUG10_14220</name>
</gene>
<dbReference type="GeneID" id="56030011"/>
<evidence type="ECO:0000256" key="1">
    <source>
        <dbReference type="SAM" id="MobiDB-lite"/>
    </source>
</evidence>
<protein>
    <submittedName>
        <fullName evidence="3">Cox cluster protein</fullName>
    </submittedName>
</protein>
<dbReference type="Proteomes" id="UP000509750">
    <property type="component" value="Chromosome"/>
</dbReference>
<dbReference type="AlphaFoldDB" id="A0A7D5GYJ2"/>
<keyword evidence="2" id="KW-0472">Membrane</keyword>
<sequence length="143" mass="15628">MTTIFDRDTLLDLTVNVIPLGIILFFGVGYVIFNPWRELGLFGDLIMIGLHAVPFIGLAILTYVSGKAIAGDEKRSEVYFQGQAAVEDSRTREEIEADLHGEEEAERTDDGAREEGADVEGGDEREEEPTPEIAAGDDETGNP</sequence>
<feature type="compositionally biased region" description="Basic and acidic residues" evidence="1">
    <location>
        <begin position="87"/>
        <end position="116"/>
    </location>
</feature>
<evidence type="ECO:0000256" key="2">
    <source>
        <dbReference type="SAM" id="Phobius"/>
    </source>
</evidence>
<accession>A0A7D5GYJ2</accession>
<evidence type="ECO:0000313" key="4">
    <source>
        <dbReference type="Proteomes" id="UP000509750"/>
    </source>
</evidence>
<dbReference type="Pfam" id="PF20389">
    <property type="entry name" value="DUF6684"/>
    <property type="match status" value="1"/>
</dbReference>
<reference evidence="3 4" key="1">
    <citation type="submission" date="2020-07" db="EMBL/GenBank/DDBJ databases">
        <title>Gai3-2, isolated from salt lake.</title>
        <authorList>
            <person name="Cui H."/>
            <person name="Shi X."/>
        </authorList>
    </citation>
    <scope>NUCLEOTIDE SEQUENCE [LARGE SCALE GENOMIC DNA]</scope>
    <source>
        <strain evidence="3 4">Gai3-2</strain>
    </source>
</reference>